<dbReference type="GO" id="GO:0071897">
    <property type="term" value="P:DNA biosynthetic process"/>
    <property type="evidence" value="ECO:0007669"/>
    <property type="project" value="InterPro"/>
</dbReference>
<dbReference type="PROSITE" id="PS50160">
    <property type="entry name" value="DNA_LIGASE_A3"/>
    <property type="match status" value="1"/>
</dbReference>
<dbReference type="NCBIfam" id="TIGR00574">
    <property type="entry name" value="dnl1"/>
    <property type="match status" value="1"/>
</dbReference>
<name>A0A934X535_9MICO</name>
<keyword evidence="1 14" id="KW-0436">Ligase</keyword>
<dbReference type="GO" id="GO:0006281">
    <property type="term" value="P:DNA repair"/>
    <property type="evidence" value="ECO:0007669"/>
    <property type="project" value="UniProtKB-KW"/>
</dbReference>
<evidence type="ECO:0000256" key="11">
    <source>
        <dbReference type="ARBA" id="ARBA00023306"/>
    </source>
</evidence>
<comment type="catalytic activity">
    <reaction evidence="12 14">
        <text>ATP + (deoxyribonucleotide)n-3'-hydroxyl + 5'-phospho-(deoxyribonucleotide)m = (deoxyribonucleotide)n+m + AMP + diphosphate.</text>
        <dbReference type="EC" id="6.5.1.1"/>
    </reaction>
</comment>
<dbReference type="GO" id="GO:0006310">
    <property type="term" value="P:DNA recombination"/>
    <property type="evidence" value="ECO:0007669"/>
    <property type="project" value="UniProtKB-KW"/>
</dbReference>
<evidence type="ECO:0000313" key="19">
    <source>
        <dbReference type="Proteomes" id="UP000718281"/>
    </source>
</evidence>
<keyword evidence="2" id="KW-0132">Cell division</keyword>
<evidence type="ECO:0000256" key="6">
    <source>
        <dbReference type="ARBA" id="ARBA00022763"/>
    </source>
</evidence>
<dbReference type="InterPro" id="IPR016059">
    <property type="entry name" value="DNA_ligase_ATP-dep_CS"/>
</dbReference>
<dbReference type="InterPro" id="IPR050191">
    <property type="entry name" value="ATP-dep_DNA_ligase"/>
</dbReference>
<feature type="compositionally biased region" description="Pro residues" evidence="16">
    <location>
        <begin position="1"/>
        <end position="10"/>
    </location>
</feature>
<evidence type="ECO:0000256" key="8">
    <source>
        <dbReference type="ARBA" id="ARBA00022842"/>
    </source>
</evidence>
<dbReference type="FunFam" id="2.40.50.140:FF:000163">
    <property type="entry name" value="Probable DNA ligase"/>
    <property type="match status" value="1"/>
</dbReference>
<keyword evidence="5 14" id="KW-0547">Nucleotide-binding</keyword>
<comment type="similarity">
    <text evidence="15">Belongs to the ATP-dependent DNA ligase family.</text>
</comment>
<dbReference type="EC" id="6.5.1.1" evidence="14"/>
<dbReference type="InterPro" id="IPR000977">
    <property type="entry name" value="DNA_ligase_ATP-dep"/>
</dbReference>
<keyword evidence="6 14" id="KW-0227">DNA damage</keyword>
<evidence type="ECO:0000256" key="1">
    <source>
        <dbReference type="ARBA" id="ARBA00022598"/>
    </source>
</evidence>
<dbReference type="SUPFAM" id="SSF56091">
    <property type="entry name" value="DNA ligase/mRNA capping enzyme, catalytic domain"/>
    <property type="match status" value="1"/>
</dbReference>
<evidence type="ECO:0000256" key="13">
    <source>
        <dbReference type="ARBA" id="ARBA00054532"/>
    </source>
</evidence>
<comment type="caution">
    <text evidence="18">The sequence shown here is derived from an EMBL/GenBank/DDBJ whole genome shotgun (WGS) entry which is preliminary data.</text>
</comment>
<dbReference type="Gene3D" id="3.30.470.30">
    <property type="entry name" value="DNA ligase/mRNA capping enzyme"/>
    <property type="match status" value="1"/>
</dbReference>
<evidence type="ECO:0000256" key="5">
    <source>
        <dbReference type="ARBA" id="ARBA00022741"/>
    </source>
</evidence>
<feature type="compositionally biased region" description="Low complexity" evidence="16">
    <location>
        <begin position="11"/>
        <end position="20"/>
    </location>
</feature>
<evidence type="ECO:0000259" key="17">
    <source>
        <dbReference type="PROSITE" id="PS50160"/>
    </source>
</evidence>
<dbReference type="Proteomes" id="UP000718281">
    <property type="component" value="Unassembled WGS sequence"/>
</dbReference>
<keyword evidence="8" id="KW-0460">Magnesium</keyword>
<evidence type="ECO:0000256" key="12">
    <source>
        <dbReference type="ARBA" id="ARBA00034003"/>
    </source>
</evidence>
<dbReference type="Gene3D" id="2.40.50.140">
    <property type="entry name" value="Nucleic acid-binding proteins"/>
    <property type="match status" value="1"/>
</dbReference>
<evidence type="ECO:0000256" key="15">
    <source>
        <dbReference type="RuleBase" id="RU004196"/>
    </source>
</evidence>
<keyword evidence="4" id="KW-0479">Metal-binding</keyword>
<evidence type="ECO:0000256" key="2">
    <source>
        <dbReference type="ARBA" id="ARBA00022618"/>
    </source>
</evidence>
<keyword evidence="7 14" id="KW-0067">ATP-binding</keyword>
<dbReference type="SUPFAM" id="SSF50249">
    <property type="entry name" value="Nucleic acid-binding proteins"/>
    <property type="match status" value="1"/>
</dbReference>
<evidence type="ECO:0000256" key="7">
    <source>
        <dbReference type="ARBA" id="ARBA00022840"/>
    </source>
</evidence>
<dbReference type="GO" id="GO:0006260">
    <property type="term" value="P:DNA replication"/>
    <property type="evidence" value="ECO:0007669"/>
    <property type="project" value="UniProtKB-KW"/>
</dbReference>
<evidence type="ECO:0000256" key="10">
    <source>
        <dbReference type="ARBA" id="ARBA00023204"/>
    </source>
</evidence>
<evidence type="ECO:0000256" key="4">
    <source>
        <dbReference type="ARBA" id="ARBA00022723"/>
    </source>
</evidence>
<dbReference type="PROSITE" id="PS00697">
    <property type="entry name" value="DNA_LIGASE_A1"/>
    <property type="match status" value="1"/>
</dbReference>
<comment type="function">
    <text evidence="13">DNA ligase that seals nicks in double-stranded DNA during DNA replication, DNA recombination and DNA repair.</text>
</comment>
<dbReference type="InterPro" id="IPR036599">
    <property type="entry name" value="DNA_ligase_N_sf"/>
</dbReference>
<dbReference type="InterPro" id="IPR012310">
    <property type="entry name" value="DNA_ligase_ATP-dep_cent"/>
</dbReference>
<dbReference type="CDD" id="cd07901">
    <property type="entry name" value="Adenylation_DNA_ligase_Arch_LigB"/>
    <property type="match status" value="1"/>
</dbReference>
<gene>
    <name evidence="18" type="ORF">IPF40_09590</name>
</gene>
<dbReference type="PANTHER" id="PTHR45674:SF13">
    <property type="entry name" value="DNA LIGASE-RELATED"/>
    <property type="match status" value="1"/>
</dbReference>
<dbReference type="AlphaFoldDB" id="A0A934X535"/>
<proteinExistence type="inferred from homology"/>
<dbReference type="GO" id="GO:0003677">
    <property type="term" value="F:DNA binding"/>
    <property type="evidence" value="ECO:0007669"/>
    <property type="project" value="InterPro"/>
</dbReference>
<dbReference type="Pfam" id="PF04675">
    <property type="entry name" value="DNA_ligase_A_N"/>
    <property type="match status" value="1"/>
</dbReference>
<keyword evidence="9 14" id="KW-0233">DNA recombination</keyword>
<keyword evidence="3" id="KW-0235">DNA replication</keyword>
<dbReference type="GO" id="GO:0051301">
    <property type="term" value="P:cell division"/>
    <property type="evidence" value="ECO:0007669"/>
    <property type="project" value="UniProtKB-KW"/>
</dbReference>
<feature type="domain" description="ATP-dependent DNA ligase family profile" evidence="17">
    <location>
        <begin position="321"/>
        <end position="434"/>
    </location>
</feature>
<evidence type="ECO:0000256" key="16">
    <source>
        <dbReference type="SAM" id="MobiDB-lite"/>
    </source>
</evidence>
<dbReference type="InterPro" id="IPR012340">
    <property type="entry name" value="NA-bd_OB-fold"/>
</dbReference>
<dbReference type="NCBIfam" id="NF002868">
    <property type="entry name" value="PRK03180.1"/>
    <property type="match status" value="1"/>
</dbReference>
<keyword evidence="10 14" id="KW-0234">DNA repair</keyword>
<accession>A0A934X535</accession>
<feature type="region of interest" description="Disordered" evidence="16">
    <location>
        <begin position="1"/>
        <end position="20"/>
    </location>
</feature>
<dbReference type="GO" id="GO:0046872">
    <property type="term" value="F:metal ion binding"/>
    <property type="evidence" value="ECO:0007669"/>
    <property type="project" value="UniProtKB-KW"/>
</dbReference>
<evidence type="ECO:0000313" key="18">
    <source>
        <dbReference type="EMBL" id="MBK6301276.1"/>
    </source>
</evidence>
<dbReference type="Pfam" id="PF01068">
    <property type="entry name" value="DNA_ligase_A_M"/>
    <property type="match status" value="1"/>
</dbReference>
<protein>
    <recommendedName>
        <fullName evidence="14">DNA ligase</fullName>
        <ecNumber evidence="14">6.5.1.1</ecNumber>
    </recommendedName>
</protein>
<evidence type="ECO:0000256" key="3">
    <source>
        <dbReference type="ARBA" id="ARBA00022705"/>
    </source>
</evidence>
<dbReference type="SUPFAM" id="SSF117018">
    <property type="entry name" value="ATP-dependent DNA ligase DNA-binding domain"/>
    <property type="match status" value="1"/>
</dbReference>
<dbReference type="Gene3D" id="1.10.3260.10">
    <property type="entry name" value="DNA ligase, ATP-dependent, N-terminal domain"/>
    <property type="match status" value="1"/>
</dbReference>
<organism evidence="18 19">
    <name type="scientific">Candidatus Phosphoribacter hodrii</name>
    <dbReference type="NCBI Taxonomy" id="2953743"/>
    <lineage>
        <taxon>Bacteria</taxon>
        <taxon>Bacillati</taxon>
        <taxon>Actinomycetota</taxon>
        <taxon>Actinomycetes</taxon>
        <taxon>Micrococcales</taxon>
        <taxon>Dermatophilaceae</taxon>
        <taxon>Candidatus Phosphoribacter</taxon>
    </lineage>
</organism>
<dbReference type="Pfam" id="PF04679">
    <property type="entry name" value="DNA_ligase_A_C"/>
    <property type="match status" value="1"/>
</dbReference>
<dbReference type="EMBL" id="JADIXZ010000004">
    <property type="protein sequence ID" value="MBK6301276.1"/>
    <property type="molecule type" value="Genomic_DNA"/>
</dbReference>
<dbReference type="GO" id="GO:0005524">
    <property type="term" value="F:ATP binding"/>
    <property type="evidence" value="ECO:0007669"/>
    <property type="project" value="UniProtKB-KW"/>
</dbReference>
<reference evidence="18 19" key="1">
    <citation type="submission" date="2020-10" db="EMBL/GenBank/DDBJ databases">
        <title>Connecting structure to function with the recovery of over 1000 high-quality activated sludge metagenome-assembled genomes encoding full-length rRNA genes using long-read sequencing.</title>
        <authorList>
            <person name="Singleton C.M."/>
            <person name="Petriglieri F."/>
            <person name="Kristensen J.M."/>
            <person name="Kirkegaard R.H."/>
            <person name="Michaelsen T.Y."/>
            <person name="Andersen M.H."/>
            <person name="Karst S.M."/>
            <person name="Dueholm M.S."/>
            <person name="Nielsen P.H."/>
            <person name="Albertsen M."/>
        </authorList>
    </citation>
    <scope>NUCLEOTIDE SEQUENCE [LARGE SCALE GENOMIC DNA]</scope>
    <source>
        <strain evidence="18">AalE_18-Q3-R2-46_BAT3C.188</strain>
    </source>
</reference>
<evidence type="ECO:0000256" key="14">
    <source>
        <dbReference type="RuleBase" id="RU000617"/>
    </source>
</evidence>
<dbReference type="InterPro" id="IPR012308">
    <property type="entry name" value="DNA_ligase_ATP-dep_N"/>
</dbReference>
<evidence type="ECO:0000256" key="9">
    <source>
        <dbReference type="ARBA" id="ARBA00023172"/>
    </source>
</evidence>
<sequence>MPRTSPPSVPASPTASASSPREAPFAVIVQAADAVAATTSRTAKIGLLADVLGRVTVDEIEPAIGFLTASVRQGRLGVGWRTIADLAERASAPTDHASLTVTEVDAAIERLAALGGTGSGAARTEELTRLWGRATADEQRLLTGILLGELRIGALEGVLTDAVAKAAGRPLEEVRRAAMLTGSLGRTAYLALTGADLAGVGLTVGVPLLPMLAATASSPGEAVTALGPAPVSVEVKLDGARIQVHRHGGPGSRVEVFSRTLADITARVPELVEVVSGFPGGSLILDGETLTLDEDGAPRPFQETMSRFGSTGARAEILRPWFFDILYADGVDLIDEPLSVRRERLREAVGEHGILALETADPIAAETFSQEALAAGHEGVLVKALDSPYAAGRRGRQWLKVKPVHTYDLVVLAAEWGSGRRTGWLSNLHLGARDPGVPVGEPGAFVMVGKTFKGLTDEVLRWQTTRLLELETKRTRYAVHVTPALVVEIAIDGVQRSSRYPGGLALRFARVKGYREDKTVADADTIEALRALLR</sequence>
<dbReference type="GO" id="GO:0003910">
    <property type="term" value="F:DNA ligase (ATP) activity"/>
    <property type="evidence" value="ECO:0007669"/>
    <property type="project" value="UniProtKB-EC"/>
</dbReference>
<dbReference type="InterPro" id="IPR012309">
    <property type="entry name" value="DNA_ligase_ATP-dep_C"/>
</dbReference>
<keyword evidence="11" id="KW-0131">Cell cycle</keyword>
<dbReference type="PANTHER" id="PTHR45674">
    <property type="entry name" value="DNA LIGASE 1/3 FAMILY MEMBER"/>
    <property type="match status" value="1"/>
</dbReference>